<feature type="transmembrane region" description="Helical" evidence="6">
    <location>
        <begin position="41"/>
        <end position="68"/>
    </location>
</feature>
<organism evidence="7 8">
    <name type="scientific">Ectopseudomonas oleovorans</name>
    <name type="common">Pseudomonas oleovorans</name>
    <dbReference type="NCBI Taxonomy" id="301"/>
    <lineage>
        <taxon>Bacteria</taxon>
        <taxon>Pseudomonadati</taxon>
        <taxon>Pseudomonadota</taxon>
        <taxon>Gammaproteobacteria</taxon>
        <taxon>Pseudomonadales</taxon>
        <taxon>Pseudomonadaceae</taxon>
        <taxon>Ectopseudomonas</taxon>
    </lineage>
</organism>
<dbReference type="PANTHER" id="PTHR30561:SF9">
    <property type="entry name" value="4-AMINO-4-DEOXY-L-ARABINOSE-PHOSPHOUNDECAPRENOL FLIPPASE SUBUNIT ARNF-RELATED"/>
    <property type="match status" value="1"/>
</dbReference>
<dbReference type="GO" id="GO:0005886">
    <property type="term" value="C:plasma membrane"/>
    <property type="evidence" value="ECO:0007669"/>
    <property type="project" value="UniProtKB-SubCell"/>
</dbReference>
<evidence type="ECO:0000256" key="1">
    <source>
        <dbReference type="ARBA" id="ARBA00004651"/>
    </source>
</evidence>
<comment type="subcellular location">
    <subcellularLocation>
        <location evidence="1">Cell membrane</location>
        <topology evidence="1">Multi-pass membrane protein</topology>
    </subcellularLocation>
</comment>
<evidence type="ECO:0000256" key="4">
    <source>
        <dbReference type="ARBA" id="ARBA00022989"/>
    </source>
</evidence>
<keyword evidence="2" id="KW-1003">Cell membrane</keyword>
<dbReference type="RefSeq" id="WP_115947149.1">
    <property type="nucleotide sequence ID" value="NZ_QRDL01000013.1"/>
</dbReference>
<protein>
    <submittedName>
        <fullName evidence="7">Undecaprenyl phosphate-alpha-L-ara4N flippase subunit ArnF</fullName>
    </submittedName>
</protein>
<keyword evidence="3 6" id="KW-0812">Transmembrane</keyword>
<keyword evidence="5 6" id="KW-0472">Membrane</keyword>
<dbReference type="Proteomes" id="UP000256988">
    <property type="component" value="Unassembled WGS sequence"/>
</dbReference>
<feature type="transmembrane region" description="Helical" evidence="6">
    <location>
        <begin position="75"/>
        <end position="95"/>
    </location>
</feature>
<evidence type="ECO:0000256" key="5">
    <source>
        <dbReference type="ARBA" id="ARBA00023136"/>
    </source>
</evidence>
<dbReference type="PANTHER" id="PTHR30561">
    <property type="entry name" value="SMR FAMILY PROTON-DEPENDENT DRUG EFFLUX TRANSPORTER SUGE"/>
    <property type="match status" value="1"/>
</dbReference>
<evidence type="ECO:0000313" key="8">
    <source>
        <dbReference type="Proteomes" id="UP000256988"/>
    </source>
</evidence>
<dbReference type="GO" id="GO:0022857">
    <property type="term" value="F:transmembrane transporter activity"/>
    <property type="evidence" value="ECO:0007669"/>
    <property type="project" value="InterPro"/>
</dbReference>
<dbReference type="InterPro" id="IPR000390">
    <property type="entry name" value="Small_drug/metabolite_transptr"/>
</dbReference>
<dbReference type="EMBL" id="QRDL01000013">
    <property type="protein sequence ID" value="REC98850.1"/>
    <property type="molecule type" value="Genomic_DNA"/>
</dbReference>
<dbReference type="InterPro" id="IPR037185">
    <property type="entry name" value="EmrE-like"/>
</dbReference>
<evidence type="ECO:0000256" key="6">
    <source>
        <dbReference type="SAM" id="Phobius"/>
    </source>
</evidence>
<sequence length="133" mass="13496">MSSLAALFASIGLTAAAQLLMRYALVQLPAVSSWPTDPGGLLSAAGVQLAVGVGCYGLSMLAWLIALAKIPLGRAYAALSLSYVLVHLGALWLPGAAEFTSARPLLGIALIVVGVALVGSDRAPVSSPLRNTL</sequence>
<evidence type="ECO:0000313" key="7">
    <source>
        <dbReference type="EMBL" id="REC98850.1"/>
    </source>
</evidence>
<dbReference type="AlphaFoldDB" id="A0A3D9E729"/>
<accession>A0A3D9E729</accession>
<evidence type="ECO:0000256" key="2">
    <source>
        <dbReference type="ARBA" id="ARBA00022475"/>
    </source>
</evidence>
<comment type="caution">
    <text evidence="7">The sequence shown here is derived from an EMBL/GenBank/DDBJ whole genome shotgun (WGS) entry which is preliminary data.</text>
</comment>
<name>A0A3D9E729_ECTOL</name>
<dbReference type="SUPFAM" id="SSF103481">
    <property type="entry name" value="Multidrug resistance efflux transporter EmrE"/>
    <property type="match status" value="1"/>
</dbReference>
<proteinExistence type="predicted"/>
<dbReference type="Gene3D" id="1.10.3730.20">
    <property type="match status" value="1"/>
</dbReference>
<evidence type="ECO:0000256" key="3">
    <source>
        <dbReference type="ARBA" id="ARBA00022692"/>
    </source>
</evidence>
<gene>
    <name evidence="7" type="ORF">DFO60_4942</name>
</gene>
<feature type="transmembrane region" description="Helical" evidence="6">
    <location>
        <begin position="101"/>
        <end position="120"/>
    </location>
</feature>
<keyword evidence="4 6" id="KW-1133">Transmembrane helix</keyword>
<reference evidence="7 8" key="1">
    <citation type="submission" date="2018-07" db="EMBL/GenBank/DDBJ databases">
        <title>Genome sequencing of rice bacterial endophytes.</title>
        <authorList>
            <person name="Venturi V."/>
        </authorList>
    </citation>
    <scope>NUCLEOTIDE SEQUENCE [LARGE SCALE GENOMIC DNA]</scope>
    <source>
        <strain evidence="7 8">AG1002</strain>
    </source>
</reference>